<evidence type="ECO:0000256" key="2">
    <source>
        <dbReference type="ARBA" id="ARBA00022723"/>
    </source>
</evidence>
<dbReference type="PROSITE" id="PS51030">
    <property type="entry name" value="NUCLEAR_REC_DBD_2"/>
    <property type="match status" value="2"/>
</dbReference>
<reference evidence="12" key="1">
    <citation type="submission" date="2011-07" db="EMBL/GenBank/DDBJ databases">
        <authorList>
            <consortium name="Caenorhabditis brenneri Sequencing and Analysis Consortium"/>
            <person name="Wilson R.K."/>
        </authorList>
    </citation>
    <scope>NUCLEOTIDE SEQUENCE [LARGE SCALE GENOMIC DNA]</scope>
    <source>
        <strain evidence="12">PB2801</strain>
    </source>
</reference>
<dbReference type="STRING" id="135651.G0NKW8"/>
<keyword evidence="9" id="KW-0539">Nucleus</keyword>
<dbReference type="GO" id="GO:0004879">
    <property type="term" value="F:nuclear receptor activity"/>
    <property type="evidence" value="ECO:0007669"/>
    <property type="project" value="TreeGrafter"/>
</dbReference>
<name>G0NKW8_CAEBE</name>
<keyword evidence="6" id="KW-0238">DNA-binding</keyword>
<gene>
    <name evidence="11" type="ORF">CAEBREN_07429</name>
</gene>
<dbReference type="GO" id="GO:0000122">
    <property type="term" value="P:negative regulation of transcription by RNA polymerase II"/>
    <property type="evidence" value="ECO:0007669"/>
    <property type="project" value="TreeGrafter"/>
</dbReference>
<dbReference type="OrthoDB" id="6352325at2759"/>
<dbReference type="GO" id="GO:0008270">
    <property type="term" value="F:zinc ion binding"/>
    <property type="evidence" value="ECO:0007669"/>
    <property type="project" value="UniProtKB-KW"/>
</dbReference>
<dbReference type="eggNOG" id="KOG4846">
    <property type="taxonomic scope" value="Eukaryota"/>
</dbReference>
<dbReference type="InterPro" id="IPR013088">
    <property type="entry name" value="Znf_NHR/GATA"/>
</dbReference>
<dbReference type="Pfam" id="PF00105">
    <property type="entry name" value="zf-C4"/>
    <property type="match status" value="2"/>
</dbReference>
<evidence type="ECO:0000256" key="6">
    <source>
        <dbReference type="ARBA" id="ARBA00023125"/>
    </source>
</evidence>
<keyword evidence="3" id="KW-0863">Zinc-finger</keyword>
<evidence type="ECO:0000256" key="5">
    <source>
        <dbReference type="ARBA" id="ARBA00023015"/>
    </source>
</evidence>
<sequence length="471" mass="53798">MSVAPTLPQEKPLCLVCGAIGYRFYSKWADEMPKPCVMEGNCPMNIETRKNCSSCRFRKCLEIGMGKEVPQTMNYTVTYSDLDRSSSHQSASGSDTCEPDTALPTRKDCVVCGERAGKTAFGVACCNSCRHFFSRASMRENRGELYHVCFSKKCKEDVHNSCRSCRYRKCLSSGMRPIQLETNYDYDKTDLLKLYSGFLPTQNGRNPSSVLSEEAVDIILNYLYSFHPSKQIPQWNKQFINIPTSGSLESFLEAWEQFSFDIEYGIRISCDFFKTLPEHRLLTQEELIFLLKKNFFSIYLIRVSRGVSFQQSVFHGGVLDFSTLEMLFGATIFPGSQLANRIVTFLTNLRMICEEWQLALLIPLLFFQNTGHHEKLHKMNVHFGNVILQNMKSNPGCVSYLMENVLPELNLINFEFNHVLNKLRENVEHLELSPMFMELASITQNSSNGESSNQTSEMYYCQTNSHGASMN</sequence>
<comment type="similarity">
    <text evidence="1">Belongs to the nuclear hormone receptor family.</text>
</comment>
<keyword evidence="7" id="KW-0804">Transcription</keyword>
<evidence type="ECO:0000256" key="4">
    <source>
        <dbReference type="ARBA" id="ARBA00022833"/>
    </source>
</evidence>
<dbReference type="SUPFAM" id="SSF57716">
    <property type="entry name" value="Glucocorticoid receptor-like (DNA-binding domain)"/>
    <property type="match status" value="2"/>
</dbReference>
<evidence type="ECO:0000313" key="12">
    <source>
        <dbReference type="Proteomes" id="UP000008068"/>
    </source>
</evidence>
<dbReference type="InterPro" id="IPR001628">
    <property type="entry name" value="Znf_hrmn_rcpt"/>
</dbReference>
<protein>
    <recommendedName>
        <fullName evidence="10">Nuclear receptor domain-containing protein</fullName>
    </recommendedName>
</protein>
<evidence type="ECO:0000256" key="3">
    <source>
        <dbReference type="ARBA" id="ARBA00022771"/>
    </source>
</evidence>
<proteinExistence type="inferred from homology"/>
<evidence type="ECO:0000256" key="1">
    <source>
        <dbReference type="ARBA" id="ARBA00005993"/>
    </source>
</evidence>
<keyword evidence="12" id="KW-1185">Reference proteome</keyword>
<keyword evidence="2" id="KW-0479">Metal-binding</keyword>
<dbReference type="AlphaFoldDB" id="G0NKW8"/>
<evidence type="ECO:0000259" key="10">
    <source>
        <dbReference type="PROSITE" id="PS51030"/>
    </source>
</evidence>
<evidence type="ECO:0000256" key="7">
    <source>
        <dbReference type="ARBA" id="ARBA00023163"/>
    </source>
</evidence>
<dbReference type="Proteomes" id="UP000008068">
    <property type="component" value="Unassembled WGS sequence"/>
</dbReference>
<dbReference type="PANTHER" id="PTHR24082">
    <property type="entry name" value="NUCLEAR HORMONE RECEPTOR"/>
    <property type="match status" value="1"/>
</dbReference>
<dbReference type="GO" id="GO:0045944">
    <property type="term" value="P:positive regulation of transcription by RNA polymerase II"/>
    <property type="evidence" value="ECO:0007669"/>
    <property type="project" value="TreeGrafter"/>
</dbReference>
<dbReference type="PRINTS" id="PR00047">
    <property type="entry name" value="STROIDFINGER"/>
</dbReference>
<keyword evidence="4" id="KW-0862">Zinc</keyword>
<keyword evidence="5" id="KW-0805">Transcription regulation</keyword>
<dbReference type="SMART" id="SM00399">
    <property type="entry name" value="ZnF_C4"/>
    <property type="match status" value="2"/>
</dbReference>
<organism evidence="12">
    <name type="scientific">Caenorhabditis brenneri</name>
    <name type="common">Nematode worm</name>
    <dbReference type="NCBI Taxonomy" id="135651"/>
    <lineage>
        <taxon>Eukaryota</taxon>
        <taxon>Metazoa</taxon>
        <taxon>Ecdysozoa</taxon>
        <taxon>Nematoda</taxon>
        <taxon>Chromadorea</taxon>
        <taxon>Rhabditida</taxon>
        <taxon>Rhabditina</taxon>
        <taxon>Rhabditomorpha</taxon>
        <taxon>Rhabditoidea</taxon>
        <taxon>Rhabditidae</taxon>
        <taxon>Peloderinae</taxon>
        <taxon>Caenorhabditis</taxon>
    </lineage>
</organism>
<evidence type="ECO:0000256" key="8">
    <source>
        <dbReference type="ARBA" id="ARBA00023170"/>
    </source>
</evidence>
<dbReference type="GO" id="GO:0000978">
    <property type="term" value="F:RNA polymerase II cis-regulatory region sequence-specific DNA binding"/>
    <property type="evidence" value="ECO:0007669"/>
    <property type="project" value="TreeGrafter"/>
</dbReference>
<feature type="domain" description="Nuclear receptor" evidence="10">
    <location>
        <begin position="1"/>
        <end position="72"/>
    </location>
</feature>
<dbReference type="Gene3D" id="1.10.565.10">
    <property type="entry name" value="Retinoid X Receptor"/>
    <property type="match status" value="1"/>
</dbReference>
<dbReference type="PANTHER" id="PTHR24082:SF507">
    <property type="entry name" value="BILE ACID RECEPTOR-RELATED"/>
    <property type="match status" value="1"/>
</dbReference>
<evidence type="ECO:0000313" key="11">
    <source>
        <dbReference type="EMBL" id="EGT33124.1"/>
    </source>
</evidence>
<dbReference type="GO" id="GO:0030154">
    <property type="term" value="P:cell differentiation"/>
    <property type="evidence" value="ECO:0007669"/>
    <property type="project" value="TreeGrafter"/>
</dbReference>
<dbReference type="EMBL" id="GL379902">
    <property type="protein sequence ID" value="EGT33124.1"/>
    <property type="molecule type" value="Genomic_DNA"/>
</dbReference>
<accession>G0NKW8</accession>
<dbReference type="SUPFAM" id="SSF48508">
    <property type="entry name" value="Nuclear receptor ligand-binding domain"/>
    <property type="match status" value="1"/>
</dbReference>
<dbReference type="InterPro" id="IPR035500">
    <property type="entry name" value="NHR-like_dom_sf"/>
</dbReference>
<evidence type="ECO:0000256" key="9">
    <source>
        <dbReference type="ARBA" id="ARBA00023242"/>
    </source>
</evidence>
<dbReference type="HOGENOM" id="CLU_580355_0_0_1"/>
<dbReference type="Gene3D" id="3.30.50.10">
    <property type="entry name" value="Erythroid Transcription Factor GATA-1, subunit A"/>
    <property type="match status" value="2"/>
</dbReference>
<keyword evidence="8" id="KW-0675">Receptor</keyword>
<feature type="domain" description="Nuclear receptor" evidence="10">
    <location>
        <begin position="106"/>
        <end position="182"/>
    </location>
</feature>
<dbReference type="InterPro" id="IPR050234">
    <property type="entry name" value="Nuclear_hormone_rcpt_NR1"/>
</dbReference>
<dbReference type="InParanoid" id="G0NKW8"/>